<accession>U5NWP0</accession>
<sequence length="243" mass="26159">MQMLVKPAELARALDVAAVPARLGPHDDARHATERILVKATHAGALFTGASRSLVARTLAPSYATEFYTRERPPFTTEIDGTNLRYVLSQLKGCPHHRLRLQWAPEGLALHTDPTEPPVLLRERAGTDARRVADVGPMLETLPEHGGPSPGHDGPVRVKPTVLQRLTAALGRHSMDPGLLAGLSLSPHPDEPQAQVSWSCQEWAFGAILPAGMGGDLNIRDTLAGSAARAAHPYPLRSHPRAD</sequence>
<proteinExistence type="predicted"/>
<keyword evidence="1" id="KW-0614">Plasmid</keyword>
<organism evidence="1">
    <name type="scientific">Micrococcus sp. V7</name>
    <dbReference type="NCBI Taxonomy" id="404582"/>
    <lineage>
        <taxon>Bacteria</taxon>
        <taxon>Bacillati</taxon>
        <taxon>Actinomycetota</taxon>
        <taxon>Actinomycetes</taxon>
        <taxon>Micrococcales</taxon>
        <taxon>Micrococcaceae</taxon>
        <taxon>Micrococcus</taxon>
    </lineage>
</organism>
<evidence type="ECO:0000313" key="1">
    <source>
        <dbReference type="EMBL" id="AGY35513.1"/>
    </source>
</evidence>
<name>U5NWP0_9MICC</name>
<dbReference type="EMBL" id="KF577591">
    <property type="protein sequence ID" value="AGY35513.1"/>
    <property type="molecule type" value="Genomic_DNA"/>
</dbReference>
<geneLocation type="plasmid" evidence="1">
    <name>pLMV7</name>
</geneLocation>
<gene>
    <name evidence="1" type="ORF">LMV7_p00920</name>
</gene>
<protein>
    <submittedName>
        <fullName evidence="1">Uncharacterized protein</fullName>
    </submittedName>
</protein>
<dbReference type="AlphaFoldDB" id="U5NWP0"/>
<reference evidence="1" key="1">
    <citation type="journal article" date="2013" name="Genome Announc.">
        <title>First complete sequence of a giant linear plasmid from a micrococcus strain isolated from an extremely high-altitude lake.</title>
        <authorList>
            <person name="Dib J.R."/>
            <person name="Schuldes J."/>
            <person name="Thurmer A."/>
            <person name="Farias M.E."/>
            <person name="Daniel R."/>
            <person name="Meinhardt F."/>
        </authorList>
    </citation>
    <scope>NUCLEOTIDE SEQUENCE</scope>
    <source>
        <strain evidence="1">V7</strain>
        <plasmid evidence="1">pLMV7</plasmid>
    </source>
</reference>